<gene>
    <name evidence="2" type="ORF">BDK51DRAFT_40448</name>
</gene>
<name>A0A4P9WEP2_9FUNG</name>
<proteinExistence type="predicted"/>
<dbReference type="Proteomes" id="UP000269721">
    <property type="component" value="Unassembled WGS sequence"/>
</dbReference>
<dbReference type="AlphaFoldDB" id="A0A4P9WEP2"/>
<organism evidence="2 3">
    <name type="scientific">Blyttiomyces helicus</name>
    <dbReference type="NCBI Taxonomy" id="388810"/>
    <lineage>
        <taxon>Eukaryota</taxon>
        <taxon>Fungi</taxon>
        <taxon>Fungi incertae sedis</taxon>
        <taxon>Chytridiomycota</taxon>
        <taxon>Chytridiomycota incertae sedis</taxon>
        <taxon>Chytridiomycetes</taxon>
        <taxon>Chytridiomycetes incertae sedis</taxon>
        <taxon>Blyttiomyces</taxon>
    </lineage>
</organism>
<reference evidence="3" key="1">
    <citation type="journal article" date="2018" name="Nat. Microbiol.">
        <title>Leveraging single-cell genomics to expand the fungal tree of life.</title>
        <authorList>
            <person name="Ahrendt S.R."/>
            <person name="Quandt C.A."/>
            <person name="Ciobanu D."/>
            <person name="Clum A."/>
            <person name="Salamov A."/>
            <person name="Andreopoulos B."/>
            <person name="Cheng J.F."/>
            <person name="Woyke T."/>
            <person name="Pelin A."/>
            <person name="Henrissat B."/>
            <person name="Reynolds N.K."/>
            <person name="Benny G.L."/>
            <person name="Smith M.E."/>
            <person name="James T.Y."/>
            <person name="Grigoriev I.V."/>
        </authorList>
    </citation>
    <scope>NUCLEOTIDE SEQUENCE [LARGE SCALE GENOMIC DNA]</scope>
</reference>
<keyword evidence="3" id="KW-1185">Reference proteome</keyword>
<feature type="region of interest" description="Disordered" evidence="1">
    <location>
        <begin position="1"/>
        <end position="20"/>
    </location>
</feature>
<protein>
    <submittedName>
        <fullName evidence="2">Uncharacterized protein</fullName>
    </submittedName>
</protein>
<dbReference type="EMBL" id="KZ996078">
    <property type="protein sequence ID" value="RKO89460.1"/>
    <property type="molecule type" value="Genomic_DNA"/>
</dbReference>
<evidence type="ECO:0000313" key="2">
    <source>
        <dbReference type="EMBL" id="RKO89460.1"/>
    </source>
</evidence>
<evidence type="ECO:0000313" key="3">
    <source>
        <dbReference type="Proteomes" id="UP000269721"/>
    </source>
</evidence>
<sequence>MIMKRIMEDNNRDNPNGNPVTIKNLSVIQIDQDKTNLKRDNIKIADTSMVERNSKRRTGTLHEWKGIDADKTNGELNNRYNVRFRGKYYGQYQSKDWAAWANNLAAMKNKQEIGEKIDAGGLNDFEEPEGFKLAPRPEKVDNLPKGICLTARKQYKVHISASGLKSKNFKLDESEKAKEHLKILNEIVKEKDDARIQEIQNSEIERIEVP</sequence>
<feature type="compositionally biased region" description="Basic and acidic residues" evidence="1">
    <location>
        <begin position="1"/>
        <end position="12"/>
    </location>
</feature>
<accession>A0A4P9WEP2</accession>
<evidence type="ECO:0000256" key="1">
    <source>
        <dbReference type="SAM" id="MobiDB-lite"/>
    </source>
</evidence>